<dbReference type="Proteomes" id="UP001066276">
    <property type="component" value="Chromosome 11"/>
</dbReference>
<proteinExistence type="predicted"/>
<name>A0AAV7LRN5_PLEWA</name>
<comment type="caution">
    <text evidence="1">The sequence shown here is derived from an EMBL/GenBank/DDBJ whole genome shotgun (WGS) entry which is preliminary data.</text>
</comment>
<accession>A0AAV7LRN5</accession>
<dbReference type="AlphaFoldDB" id="A0AAV7LRN5"/>
<evidence type="ECO:0000313" key="2">
    <source>
        <dbReference type="Proteomes" id="UP001066276"/>
    </source>
</evidence>
<evidence type="ECO:0000313" key="1">
    <source>
        <dbReference type="EMBL" id="KAJ1093224.1"/>
    </source>
</evidence>
<gene>
    <name evidence="1" type="ORF">NDU88_006329</name>
</gene>
<protein>
    <submittedName>
        <fullName evidence="1">Uncharacterized protein</fullName>
    </submittedName>
</protein>
<keyword evidence="2" id="KW-1185">Reference proteome</keyword>
<organism evidence="1 2">
    <name type="scientific">Pleurodeles waltl</name>
    <name type="common">Iberian ribbed newt</name>
    <dbReference type="NCBI Taxonomy" id="8319"/>
    <lineage>
        <taxon>Eukaryota</taxon>
        <taxon>Metazoa</taxon>
        <taxon>Chordata</taxon>
        <taxon>Craniata</taxon>
        <taxon>Vertebrata</taxon>
        <taxon>Euteleostomi</taxon>
        <taxon>Amphibia</taxon>
        <taxon>Batrachia</taxon>
        <taxon>Caudata</taxon>
        <taxon>Salamandroidea</taxon>
        <taxon>Salamandridae</taxon>
        <taxon>Pleurodelinae</taxon>
        <taxon>Pleurodeles</taxon>
    </lineage>
</organism>
<dbReference type="EMBL" id="JANPWB010000015">
    <property type="protein sequence ID" value="KAJ1093224.1"/>
    <property type="molecule type" value="Genomic_DNA"/>
</dbReference>
<sequence>MQTSADTQYYQERRLDTKFPAIRALQHTIVTHELQGGQREGVPLIHLPGLTAGDAAVVWLNETDPGGDLISNTIPTSGTDALK</sequence>
<reference evidence="1" key="1">
    <citation type="journal article" date="2022" name="bioRxiv">
        <title>Sequencing and chromosome-scale assembly of the giantPleurodeles waltlgenome.</title>
        <authorList>
            <person name="Brown T."/>
            <person name="Elewa A."/>
            <person name="Iarovenko S."/>
            <person name="Subramanian E."/>
            <person name="Araus A.J."/>
            <person name="Petzold A."/>
            <person name="Susuki M."/>
            <person name="Suzuki K.-i.T."/>
            <person name="Hayashi T."/>
            <person name="Toyoda A."/>
            <person name="Oliveira C."/>
            <person name="Osipova E."/>
            <person name="Leigh N.D."/>
            <person name="Simon A."/>
            <person name="Yun M.H."/>
        </authorList>
    </citation>
    <scope>NUCLEOTIDE SEQUENCE</scope>
    <source>
        <strain evidence="1">20211129_DDA</strain>
        <tissue evidence="1">Liver</tissue>
    </source>
</reference>